<dbReference type="UniPathway" id="UPA00050">
    <property type="reaction ID" value="UER00065"/>
</dbReference>
<dbReference type="InParanoid" id="A0A0M9UBG7"/>
<dbReference type="Gene3D" id="3.40.50.1100">
    <property type="match status" value="2"/>
</dbReference>
<dbReference type="RefSeq" id="WP_054491768.1">
    <property type="nucleotide sequence ID" value="NZ_BBZA01000015.1"/>
</dbReference>
<comment type="pathway">
    <text evidence="3">Amino-acid biosynthesis; L-threonine biosynthesis; L-threonine from L-aspartate: step 5/5.</text>
</comment>
<evidence type="ECO:0000256" key="10">
    <source>
        <dbReference type="ARBA" id="ARBA00023239"/>
    </source>
</evidence>
<dbReference type="AlphaFoldDB" id="A0A0M9UBG7"/>
<keyword evidence="7" id="KW-0028">Amino-acid biosynthesis</keyword>
<dbReference type="Proteomes" id="UP000037784">
    <property type="component" value="Unassembled WGS sequence"/>
</dbReference>
<evidence type="ECO:0000256" key="11">
    <source>
        <dbReference type="ARBA" id="ARBA00049144"/>
    </source>
</evidence>
<reference evidence="16 18" key="2">
    <citation type="submission" date="2015-07" db="EMBL/GenBank/DDBJ databases">
        <title>Whole genome sequence of Ardenticatena maritima DSM 23922.</title>
        <authorList>
            <person name="Hemp J."/>
            <person name="Ward L.M."/>
            <person name="Pace L.A."/>
            <person name="Fischer W.W."/>
        </authorList>
    </citation>
    <scope>NUCLEOTIDE SEQUENCE [LARGE SCALE GENOMIC DNA]</scope>
    <source>
        <strain evidence="16 18">110S</strain>
    </source>
</reference>
<dbReference type="GO" id="GO:0003941">
    <property type="term" value="F:L-serine ammonia-lyase activity"/>
    <property type="evidence" value="ECO:0007669"/>
    <property type="project" value="TreeGrafter"/>
</dbReference>
<protein>
    <recommendedName>
        <fullName evidence="6 12">Threonine synthase</fullName>
        <ecNumber evidence="5 12">4.2.3.1</ecNumber>
    </recommendedName>
</protein>
<dbReference type="Proteomes" id="UP000050502">
    <property type="component" value="Unassembled WGS sequence"/>
</dbReference>
<reference evidence="17" key="3">
    <citation type="submission" date="2015-08" db="EMBL/GenBank/DDBJ databases">
        <title>Draft Genome Sequence of a Heterotrophic Facultative Anaerobic Bacterium Ardenticatena maritima Strain 110S.</title>
        <authorList>
            <person name="Kawaichi S."/>
            <person name="Yoshida T."/>
            <person name="Sako Y."/>
            <person name="Nakamura R."/>
        </authorList>
    </citation>
    <scope>NUCLEOTIDE SEQUENCE [LARGE SCALE GENOMIC DNA]</scope>
    <source>
        <strain evidence="17">110S</strain>
    </source>
</reference>
<dbReference type="CDD" id="cd01563">
    <property type="entry name" value="Thr-synth_1"/>
    <property type="match status" value="1"/>
</dbReference>
<evidence type="ECO:0000256" key="9">
    <source>
        <dbReference type="ARBA" id="ARBA00022898"/>
    </source>
</evidence>
<dbReference type="OrthoDB" id="9778118at2"/>
<dbReference type="PANTHER" id="PTHR48078">
    <property type="entry name" value="THREONINE DEHYDRATASE, MITOCHONDRIAL-RELATED"/>
    <property type="match status" value="1"/>
</dbReference>
<comment type="catalytic activity">
    <reaction evidence="11">
        <text>O-phospho-L-homoserine + H2O = L-threonine + phosphate</text>
        <dbReference type="Rhea" id="RHEA:10840"/>
        <dbReference type="ChEBI" id="CHEBI:15377"/>
        <dbReference type="ChEBI" id="CHEBI:43474"/>
        <dbReference type="ChEBI" id="CHEBI:57590"/>
        <dbReference type="ChEBI" id="CHEBI:57926"/>
        <dbReference type="EC" id="4.2.3.1"/>
    </reaction>
</comment>
<comment type="function">
    <text evidence="2">Catalyzes the gamma-elimination of phosphate from L-phosphohomoserine and the beta-addition of water to produce L-threonine.</text>
</comment>
<feature type="modified residue" description="N6-(pyridoxal phosphate)lysine" evidence="13">
    <location>
        <position position="112"/>
    </location>
</feature>
<organism evidence="15 17">
    <name type="scientific">Ardenticatena maritima</name>
    <dbReference type="NCBI Taxonomy" id="872965"/>
    <lineage>
        <taxon>Bacteria</taxon>
        <taxon>Bacillati</taxon>
        <taxon>Chloroflexota</taxon>
        <taxon>Ardenticatenia</taxon>
        <taxon>Ardenticatenales</taxon>
        <taxon>Ardenticatenaceae</taxon>
        <taxon>Ardenticatena</taxon>
    </lineage>
</organism>
<reference evidence="15 17" key="1">
    <citation type="journal article" date="2015" name="Genome Announc.">
        <title>Draft Genome Sequence of a Heterotrophic Facultative Anaerobic Thermophilic Bacterium, Ardenticatena maritima Strain 110ST.</title>
        <authorList>
            <person name="Kawaichi S."/>
            <person name="Yoshida T."/>
            <person name="Sako Y."/>
            <person name="Nakamura R."/>
        </authorList>
    </citation>
    <scope>NUCLEOTIDE SEQUENCE [LARGE SCALE GENOMIC DNA]</scope>
    <source>
        <strain evidence="15 17">110S</strain>
    </source>
</reference>
<dbReference type="PANTHER" id="PTHR48078:SF6">
    <property type="entry name" value="L-THREONINE DEHYDRATASE CATABOLIC TDCB"/>
    <property type="match status" value="1"/>
</dbReference>
<comment type="cofactor">
    <cofactor evidence="1 13">
        <name>pyridoxal 5'-phosphate</name>
        <dbReference type="ChEBI" id="CHEBI:597326"/>
    </cofactor>
</comment>
<sequence length="415" mass="44163">MPTFAQALRCRVCGATRPLEAAYVCEECFGPLEIWYDYDAIAATISRETIAQGPHTLWRYRPLLPVLHEESRVVDIGTGCTPLLHAERLGERLGLRRLYIKNDAVNPSYSFKDRAVSVATTAARDLGFDTLACASTGNLANSVAAHAARAGMRAVVFIPADLEPNKILASAVYRPTIVAVDGTYDDVNRLAALVAEAYGWAFVNVNLRPFYAEGAKTLAFETAEQLGWHAPDHIIAPMASGALLCKLAKGFRELARVGLIEEKPVRVSGAQALGCSPIVAAYEAGTDQVTPQKPNTIAKSLAIGAPADGPFAIHEIRSSNGAAVAVTDEEIIEAIFLLAETEGIFTETAGGVTVAGLKRLAEQGRIDPDETVVVYITGNGLKTPDVLAGRFEVVQTAPTLSALEQALGTTAYATV</sequence>
<comment type="caution">
    <text evidence="15">The sequence shown here is derived from an EMBL/GenBank/DDBJ whole genome shotgun (WGS) entry which is preliminary data.</text>
</comment>
<comment type="similarity">
    <text evidence="4">Belongs to the threonine synthase family.</text>
</comment>
<keyword evidence="9 13" id="KW-0663">Pyridoxal phosphate</keyword>
<dbReference type="PROSITE" id="PS00165">
    <property type="entry name" value="DEHYDRATASE_SER_THR"/>
    <property type="match status" value="1"/>
</dbReference>
<dbReference type="PATRIC" id="fig|872965.6.peg.2142"/>
<evidence type="ECO:0000256" key="13">
    <source>
        <dbReference type="PIRSR" id="PIRSR604450-51"/>
    </source>
</evidence>
<evidence type="ECO:0000259" key="14">
    <source>
        <dbReference type="Pfam" id="PF00291"/>
    </source>
</evidence>
<dbReference type="EC" id="4.2.3.1" evidence="5 12"/>
<dbReference type="GO" id="GO:0004795">
    <property type="term" value="F:threonine synthase activity"/>
    <property type="evidence" value="ECO:0007669"/>
    <property type="project" value="UniProtKB-UniRule"/>
</dbReference>
<gene>
    <name evidence="15" type="primary">thrC</name>
    <name evidence="15" type="ORF">ARMA_0251</name>
    <name evidence="16" type="ORF">SE16_10445</name>
</gene>
<dbReference type="GO" id="GO:0009088">
    <property type="term" value="P:threonine biosynthetic process"/>
    <property type="evidence" value="ECO:0007669"/>
    <property type="project" value="UniProtKB-UniRule"/>
</dbReference>
<dbReference type="NCBIfam" id="TIGR00260">
    <property type="entry name" value="thrC"/>
    <property type="match status" value="1"/>
</dbReference>
<evidence type="ECO:0000313" key="16">
    <source>
        <dbReference type="EMBL" id="KPL87935.1"/>
    </source>
</evidence>
<dbReference type="InterPro" id="IPR036052">
    <property type="entry name" value="TrpB-like_PALP_sf"/>
</dbReference>
<dbReference type="Pfam" id="PF00291">
    <property type="entry name" value="PALP"/>
    <property type="match status" value="1"/>
</dbReference>
<evidence type="ECO:0000256" key="7">
    <source>
        <dbReference type="ARBA" id="ARBA00022605"/>
    </source>
</evidence>
<evidence type="ECO:0000256" key="1">
    <source>
        <dbReference type="ARBA" id="ARBA00001933"/>
    </source>
</evidence>
<name>A0A0M9UBG7_9CHLR</name>
<dbReference type="GO" id="GO:0006565">
    <property type="term" value="P:L-serine catabolic process"/>
    <property type="evidence" value="ECO:0007669"/>
    <property type="project" value="TreeGrafter"/>
</dbReference>
<evidence type="ECO:0000256" key="6">
    <source>
        <dbReference type="ARBA" id="ARBA00018679"/>
    </source>
</evidence>
<dbReference type="STRING" id="872965.SE16_10445"/>
<evidence type="ECO:0000313" key="18">
    <source>
        <dbReference type="Proteomes" id="UP000050502"/>
    </source>
</evidence>
<dbReference type="EMBL" id="LGKN01000005">
    <property type="protein sequence ID" value="KPL87935.1"/>
    <property type="molecule type" value="Genomic_DNA"/>
</dbReference>
<dbReference type="GO" id="GO:0006567">
    <property type="term" value="P:L-threonine catabolic process"/>
    <property type="evidence" value="ECO:0007669"/>
    <property type="project" value="TreeGrafter"/>
</dbReference>
<feature type="domain" description="Tryptophan synthase beta chain-like PALP" evidence="14">
    <location>
        <begin position="77"/>
        <end position="378"/>
    </location>
</feature>
<evidence type="ECO:0000313" key="15">
    <source>
        <dbReference type="EMBL" id="GAP61828.1"/>
    </source>
</evidence>
<dbReference type="InterPro" id="IPR004450">
    <property type="entry name" value="Thr_synthase-like"/>
</dbReference>
<evidence type="ECO:0000256" key="2">
    <source>
        <dbReference type="ARBA" id="ARBA00003648"/>
    </source>
</evidence>
<dbReference type="EMBL" id="BBZA01000015">
    <property type="protein sequence ID" value="GAP61828.1"/>
    <property type="molecule type" value="Genomic_DNA"/>
</dbReference>
<dbReference type="InterPro" id="IPR050147">
    <property type="entry name" value="Ser/Thr_Dehydratase"/>
</dbReference>
<dbReference type="GO" id="GO:0009097">
    <property type="term" value="P:isoleucine biosynthetic process"/>
    <property type="evidence" value="ECO:0007669"/>
    <property type="project" value="TreeGrafter"/>
</dbReference>
<dbReference type="InterPro" id="IPR001926">
    <property type="entry name" value="TrpB-like_PALP"/>
</dbReference>
<keyword evidence="17" id="KW-1185">Reference proteome</keyword>
<evidence type="ECO:0000256" key="5">
    <source>
        <dbReference type="ARBA" id="ARBA00013028"/>
    </source>
</evidence>
<dbReference type="SUPFAM" id="SSF53686">
    <property type="entry name" value="Tryptophan synthase beta subunit-like PLP-dependent enzymes"/>
    <property type="match status" value="1"/>
</dbReference>
<accession>A0A0M9UBG7</accession>
<evidence type="ECO:0000313" key="17">
    <source>
        <dbReference type="Proteomes" id="UP000037784"/>
    </source>
</evidence>
<dbReference type="GO" id="GO:0030170">
    <property type="term" value="F:pyridoxal phosphate binding"/>
    <property type="evidence" value="ECO:0007669"/>
    <property type="project" value="InterPro"/>
</dbReference>
<dbReference type="InterPro" id="IPR000634">
    <property type="entry name" value="Ser/Thr_deHydtase_PyrdxlP-BS"/>
</dbReference>
<evidence type="ECO:0000256" key="8">
    <source>
        <dbReference type="ARBA" id="ARBA00022697"/>
    </source>
</evidence>
<evidence type="ECO:0000256" key="4">
    <source>
        <dbReference type="ARBA" id="ARBA00005517"/>
    </source>
</evidence>
<proteinExistence type="inferred from homology"/>
<dbReference type="NCBIfam" id="NF006050">
    <property type="entry name" value="PRK08197.1"/>
    <property type="match status" value="1"/>
</dbReference>
<dbReference type="GO" id="GO:0004794">
    <property type="term" value="F:threonine deaminase activity"/>
    <property type="evidence" value="ECO:0007669"/>
    <property type="project" value="TreeGrafter"/>
</dbReference>
<evidence type="ECO:0000256" key="12">
    <source>
        <dbReference type="NCBIfam" id="TIGR00260"/>
    </source>
</evidence>
<keyword evidence="10 15" id="KW-0456">Lyase</keyword>
<evidence type="ECO:0000256" key="3">
    <source>
        <dbReference type="ARBA" id="ARBA00004979"/>
    </source>
</evidence>
<keyword evidence="8" id="KW-0791">Threonine biosynthesis</keyword>